<dbReference type="AlphaFoldDB" id="A0A9N9BEB9"/>
<dbReference type="SUPFAM" id="SSF55811">
    <property type="entry name" value="Nudix"/>
    <property type="match status" value="1"/>
</dbReference>
<organism evidence="1 2">
    <name type="scientific">Ambispora gerdemannii</name>
    <dbReference type="NCBI Taxonomy" id="144530"/>
    <lineage>
        <taxon>Eukaryota</taxon>
        <taxon>Fungi</taxon>
        <taxon>Fungi incertae sedis</taxon>
        <taxon>Mucoromycota</taxon>
        <taxon>Glomeromycotina</taxon>
        <taxon>Glomeromycetes</taxon>
        <taxon>Archaeosporales</taxon>
        <taxon>Ambisporaceae</taxon>
        <taxon>Ambispora</taxon>
    </lineage>
</organism>
<reference evidence="1" key="1">
    <citation type="submission" date="2021-06" db="EMBL/GenBank/DDBJ databases">
        <authorList>
            <person name="Kallberg Y."/>
            <person name="Tangrot J."/>
            <person name="Rosling A."/>
        </authorList>
    </citation>
    <scope>NUCLEOTIDE SEQUENCE</scope>
    <source>
        <strain evidence="1">MT106</strain>
    </source>
</reference>
<keyword evidence="2" id="KW-1185">Reference proteome</keyword>
<accession>A0A9N9BEB9</accession>
<protein>
    <submittedName>
        <fullName evidence="1">11649_t:CDS:1</fullName>
    </submittedName>
</protein>
<dbReference type="Gene3D" id="3.90.79.10">
    <property type="entry name" value="Nucleoside Triphosphate Pyrophosphohydrolase"/>
    <property type="match status" value="1"/>
</dbReference>
<comment type="caution">
    <text evidence="1">The sequence shown here is derived from an EMBL/GenBank/DDBJ whole genome shotgun (WGS) entry which is preliminary data.</text>
</comment>
<proteinExistence type="predicted"/>
<name>A0A9N9BEB9_9GLOM</name>
<evidence type="ECO:0000313" key="1">
    <source>
        <dbReference type="EMBL" id="CAG8565435.1"/>
    </source>
</evidence>
<dbReference type="Proteomes" id="UP000789831">
    <property type="component" value="Unassembled WGS sequence"/>
</dbReference>
<sequence>MLVKPEIFQRRNCGPIVTIQQKEYLQQLEQLYDDKMTWLYTNNFLVEYENESVHEVAEKTPNGKVEPEDQTSKDACVREILEETRLLAEPQYIFISRRSIIDHSNLKKKKQPVEAGIF</sequence>
<dbReference type="InterPro" id="IPR015797">
    <property type="entry name" value="NUDIX_hydrolase-like_dom_sf"/>
</dbReference>
<evidence type="ECO:0000313" key="2">
    <source>
        <dbReference type="Proteomes" id="UP000789831"/>
    </source>
</evidence>
<gene>
    <name evidence="1" type="ORF">AGERDE_LOCUS7364</name>
</gene>
<dbReference type="EMBL" id="CAJVPL010001332">
    <property type="protein sequence ID" value="CAG8565435.1"/>
    <property type="molecule type" value="Genomic_DNA"/>
</dbReference>